<keyword evidence="1" id="KW-1133">Transmembrane helix</keyword>
<feature type="transmembrane region" description="Helical" evidence="1">
    <location>
        <begin position="39"/>
        <end position="56"/>
    </location>
</feature>
<feature type="transmembrane region" description="Helical" evidence="1">
    <location>
        <begin position="6"/>
        <end position="27"/>
    </location>
</feature>
<feature type="transmembrane region" description="Helical" evidence="1">
    <location>
        <begin position="95"/>
        <end position="113"/>
    </location>
</feature>
<evidence type="ECO:0000313" key="2">
    <source>
        <dbReference type="EMBL" id="ATE47037.1"/>
    </source>
</evidence>
<dbReference type="AlphaFoldDB" id="A0A343K8S7"/>
<sequence>MKTLLIFLNYLMFLNMNLNLMLIINYFYLNIFFSPLKQLSYLIFYMIFMMINILTLKQMISLNLYILMIIFISGILVLFSYFICLINNMSKKIKYFKLMIINSIFIFMMLFQLKQINMIMKNFNFNFFKNNKMNSINKLYLNPNYFMILLFIIFLIFMLMIMTKICYIKNKNLRAKKWKK</sequence>
<evidence type="ECO:0000256" key="1">
    <source>
        <dbReference type="SAM" id="Phobius"/>
    </source>
</evidence>
<keyword evidence="1" id="KW-0472">Membrane</keyword>
<organism evidence="2">
    <name type="scientific">Bombus breviceps</name>
    <dbReference type="NCBI Taxonomy" id="395515"/>
    <lineage>
        <taxon>Eukaryota</taxon>
        <taxon>Metazoa</taxon>
        <taxon>Ecdysozoa</taxon>
        <taxon>Arthropoda</taxon>
        <taxon>Hexapoda</taxon>
        <taxon>Insecta</taxon>
        <taxon>Pterygota</taxon>
        <taxon>Neoptera</taxon>
        <taxon>Endopterygota</taxon>
        <taxon>Hymenoptera</taxon>
        <taxon>Apocrita</taxon>
        <taxon>Aculeata</taxon>
        <taxon>Apoidea</taxon>
        <taxon>Anthophila</taxon>
        <taxon>Apidae</taxon>
        <taxon>Bombus</taxon>
        <taxon>Alpigenobombus</taxon>
    </lineage>
</organism>
<accession>A0A343K8S7</accession>
<dbReference type="EMBL" id="MF478986">
    <property type="protein sequence ID" value="ATE47037.1"/>
    <property type="molecule type" value="Genomic_DNA"/>
</dbReference>
<name>A0A343K8S7_9HYME</name>
<reference evidence="2" key="1">
    <citation type="journal article" date="2017" name="Mitochondrial DNA Part B Resour">
        <title>Complete mitochondrial genome of Bombus breviceps (Hymenoptera: Apidae).</title>
        <authorList>
            <person name="Zhao X."/>
            <person name="Wu Z."/>
            <person name="Huang J."/>
            <person name="Liang C."/>
            <person name="An J."/>
            <person name="Sun C."/>
        </authorList>
    </citation>
    <scope>NUCLEOTIDE SEQUENCE</scope>
</reference>
<protein>
    <submittedName>
        <fullName evidence="2">NADH dehydrogenase subunit 6</fullName>
    </submittedName>
</protein>
<feature type="transmembrane region" description="Helical" evidence="1">
    <location>
        <begin position="145"/>
        <end position="167"/>
    </location>
</feature>
<geneLocation type="mitochondrion" evidence="2"/>
<feature type="transmembrane region" description="Helical" evidence="1">
    <location>
        <begin position="62"/>
        <end position="83"/>
    </location>
</feature>
<keyword evidence="1" id="KW-0812">Transmembrane</keyword>
<keyword evidence="2" id="KW-0496">Mitochondrion</keyword>
<gene>
    <name evidence="2" type="primary">ND6</name>
</gene>
<proteinExistence type="predicted"/>